<evidence type="ECO:0000313" key="2">
    <source>
        <dbReference type="EMBL" id="KHG27864.1"/>
    </source>
</evidence>
<proteinExistence type="predicted"/>
<sequence length="138" mass="14946">MLKGKEDLKPKLGKEPPVFSCFEPLFQPLFDSLTSGYFLVLGLKRVDGDGVFQVDVEGVSCGHQVLVVHELDEALDARFLGGFLGGVLEDDLARVLFYPRDQTVAIGTVTCAVVEGFYDHSFASGVSALEDNDSFVGL</sequence>
<dbReference type="Proteomes" id="UP000032142">
    <property type="component" value="Unassembled WGS sequence"/>
</dbReference>
<dbReference type="GO" id="GO:0016740">
    <property type="term" value="F:transferase activity"/>
    <property type="evidence" value="ECO:0007669"/>
    <property type="project" value="UniProtKB-KW"/>
</dbReference>
<accession>A0A0B0PTV9</accession>
<organism evidence="2 3">
    <name type="scientific">Gossypium arboreum</name>
    <name type="common">Tree cotton</name>
    <name type="synonym">Gossypium nanking</name>
    <dbReference type="NCBI Taxonomy" id="29729"/>
    <lineage>
        <taxon>Eukaryota</taxon>
        <taxon>Viridiplantae</taxon>
        <taxon>Streptophyta</taxon>
        <taxon>Embryophyta</taxon>
        <taxon>Tracheophyta</taxon>
        <taxon>Spermatophyta</taxon>
        <taxon>Magnoliopsida</taxon>
        <taxon>eudicotyledons</taxon>
        <taxon>Gunneridae</taxon>
        <taxon>Pentapetalae</taxon>
        <taxon>rosids</taxon>
        <taxon>malvids</taxon>
        <taxon>Malvales</taxon>
        <taxon>Malvaceae</taxon>
        <taxon>Malvoideae</taxon>
        <taxon>Gossypium</taxon>
    </lineage>
</organism>
<dbReference type="EMBL" id="KN413049">
    <property type="protein sequence ID" value="KHG19439.1"/>
    <property type="molecule type" value="Genomic_DNA"/>
</dbReference>
<dbReference type="EMBL" id="KN442669">
    <property type="protein sequence ID" value="KHG27864.1"/>
    <property type="molecule type" value="Genomic_DNA"/>
</dbReference>
<evidence type="ECO:0000313" key="1">
    <source>
        <dbReference type="EMBL" id="KHG19439.1"/>
    </source>
</evidence>
<evidence type="ECO:0000313" key="3">
    <source>
        <dbReference type="Proteomes" id="UP000032142"/>
    </source>
</evidence>
<keyword evidence="3" id="KW-1185">Reference proteome</keyword>
<keyword evidence="2" id="KW-0808">Transferase</keyword>
<protein>
    <submittedName>
        <fullName evidence="2">Leucyl/phenylalanyl-tRNA--protein transferase</fullName>
    </submittedName>
</protein>
<dbReference type="AlphaFoldDB" id="A0A0B0PTV9"/>
<name>A0A0B0PTV9_GOSAR</name>
<gene>
    <name evidence="1" type="ORF">F383_04002</name>
    <name evidence="2" type="ORF">F383_14676</name>
</gene>
<reference evidence="3" key="2">
    <citation type="submission" date="2014-09" db="EMBL/GenBank/DDBJ databases">
        <authorList>
            <person name="Mudge J."/>
            <person name="Ramaraj T."/>
            <person name="Lindquist I.E."/>
            <person name="Bharti A.K."/>
            <person name="Sundararajan A."/>
            <person name="Cameron C.T."/>
            <person name="Woodward J.E."/>
            <person name="May G.D."/>
            <person name="Brubaker C."/>
            <person name="Broadhvest J."/>
            <person name="Wilkins T.A."/>
        </authorList>
    </citation>
    <scope>NUCLEOTIDE SEQUENCE</scope>
    <source>
        <strain evidence="3">cv. AKA8401</strain>
    </source>
</reference>
<reference evidence="2" key="1">
    <citation type="submission" date="2014-09" db="EMBL/GenBank/DDBJ databases">
        <title>G. arboreum L. cv. AKA8401 A2 genome assembly version 1.0.</title>
        <authorList>
            <person name="Mudge J."/>
            <person name="Ramaraj T."/>
            <person name="Lindquist I.E."/>
            <person name="Bharti A.K."/>
            <person name="Sundararajan A."/>
            <person name="Cameron C.T."/>
            <person name="Woodward J.E."/>
            <person name="May G.D."/>
            <person name="Brubaker C."/>
            <person name="Broadhvest J."/>
            <person name="Wilkins T.A."/>
        </authorList>
    </citation>
    <scope>NUCLEOTIDE SEQUENCE</scope>
</reference>